<dbReference type="InterPro" id="IPR020616">
    <property type="entry name" value="Thiolase_N"/>
</dbReference>
<name>A0ABW6S146_9NOCA</name>
<dbReference type="Gene3D" id="3.40.47.10">
    <property type="match status" value="2"/>
</dbReference>
<evidence type="ECO:0000313" key="3">
    <source>
        <dbReference type="Proteomes" id="UP001601992"/>
    </source>
</evidence>
<reference evidence="2 3" key="1">
    <citation type="submission" date="2024-10" db="EMBL/GenBank/DDBJ databases">
        <title>The Natural Products Discovery Center: Release of the First 8490 Sequenced Strains for Exploring Actinobacteria Biosynthetic Diversity.</title>
        <authorList>
            <person name="Kalkreuter E."/>
            <person name="Kautsar S.A."/>
            <person name="Yang D."/>
            <person name="Bader C.D."/>
            <person name="Teijaro C.N."/>
            <person name="Fluegel L."/>
            <person name="Davis C.M."/>
            <person name="Simpson J.R."/>
            <person name="Lauterbach L."/>
            <person name="Steele A.D."/>
            <person name="Gui C."/>
            <person name="Meng S."/>
            <person name="Li G."/>
            <person name="Viehrig K."/>
            <person name="Ye F."/>
            <person name="Su P."/>
            <person name="Kiefer A.F."/>
            <person name="Nichols A."/>
            <person name="Cepeda A.J."/>
            <person name="Yan W."/>
            <person name="Fan B."/>
            <person name="Jiang Y."/>
            <person name="Adhikari A."/>
            <person name="Zheng C.-J."/>
            <person name="Schuster L."/>
            <person name="Cowan T.M."/>
            <person name="Smanski M.J."/>
            <person name="Chevrette M.G."/>
            <person name="De Carvalho L.P.S."/>
            <person name="Shen B."/>
        </authorList>
    </citation>
    <scope>NUCLEOTIDE SEQUENCE [LARGE SCALE GENOMIC DNA]</scope>
    <source>
        <strain evidence="2 3">NPDC002593</strain>
    </source>
</reference>
<organism evidence="2 3">
    <name type="scientific">Nocardia jiangxiensis</name>
    <dbReference type="NCBI Taxonomy" id="282685"/>
    <lineage>
        <taxon>Bacteria</taxon>
        <taxon>Bacillati</taxon>
        <taxon>Actinomycetota</taxon>
        <taxon>Actinomycetes</taxon>
        <taxon>Mycobacteriales</taxon>
        <taxon>Nocardiaceae</taxon>
        <taxon>Nocardia</taxon>
    </lineage>
</organism>
<sequence>MNDVYITATGRFLPGDPITNDEIEEYIGKAGRASSDLKDQILQNSGIKTRHYAIDKNQQTVYSNAALAAAAVRDAVERAGVSAEQVEMLAAATTLPDLMGPGHASMVHGELDYPPMEIVTAHGICSSGMMALKNAYLQVKVGEKATAVAVASELASRGFKHTRYEEMNALTEDGSLPMETAFLRYMLSDGAGAAVVSDTPASDRISLRMDWISLTSYANTEKACMYFGSNKNTIDKAWADYPNATAAAQDGALVARQKLSLLPHLVRVGIDEYERLAVAGKFDPDKVTWFPAHYSSERMKTMLTGELRRRGVSAGRPEAWYSNLTRVGNIGSASIYVIVDEMLRENLIRPGDTLLCMVPESGRFAISFMHLTAVAPSESAAKETA</sequence>
<dbReference type="RefSeq" id="WP_040832613.1">
    <property type="nucleotide sequence ID" value="NZ_JBIAQY010000006.1"/>
</dbReference>
<dbReference type="InterPro" id="IPR016039">
    <property type="entry name" value="Thiolase-like"/>
</dbReference>
<dbReference type="Proteomes" id="UP001601992">
    <property type="component" value="Unassembled WGS sequence"/>
</dbReference>
<dbReference type="CDD" id="cd00827">
    <property type="entry name" value="init_cond_enzymes"/>
    <property type="match status" value="1"/>
</dbReference>
<comment type="caution">
    <text evidence="2">The sequence shown here is derived from an EMBL/GenBank/DDBJ whole genome shotgun (WGS) entry which is preliminary data.</text>
</comment>
<dbReference type="Pfam" id="PF00108">
    <property type="entry name" value="Thiolase_N"/>
    <property type="match status" value="1"/>
</dbReference>
<proteinExistence type="predicted"/>
<dbReference type="EMBL" id="JBIAQY010000006">
    <property type="protein sequence ID" value="MFF3570028.1"/>
    <property type="molecule type" value="Genomic_DNA"/>
</dbReference>
<evidence type="ECO:0000259" key="1">
    <source>
        <dbReference type="Pfam" id="PF00108"/>
    </source>
</evidence>
<protein>
    <submittedName>
        <fullName evidence="2">Beta-ketoacyl synthase N-terminal-like domain-containing protein</fullName>
    </submittedName>
</protein>
<feature type="domain" description="Thiolase N-terminal" evidence="1">
    <location>
        <begin position="64"/>
        <end position="157"/>
    </location>
</feature>
<dbReference type="PANTHER" id="PTHR34069">
    <property type="entry name" value="3-OXOACYL-[ACYL-CARRIER-PROTEIN] SYNTHASE 3"/>
    <property type="match status" value="1"/>
</dbReference>
<dbReference type="SUPFAM" id="SSF53901">
    <property type="entry name" value="Thiolase-like"/>
    <property type="match status" value="1"/>
</dbReference>
<accession>A0ABW6S146</accession>
<gene>
    <name evidence="2" type="ORF">ACFYXQ_19815</name>
</gene>
<keyword evidence="3" id="KW-1185">Reference proteome</keyword>
<dbReference type="PANTHER" id="PTHR34069:SF3">
    <property type="entry name" value="ACYL-COA:ACYL-COA ALKYLTRANSFERASE"/>
    <property type="match status" value="1"/>
</dbReference>
<evidence type="ECO:0000313" key="2">
    <source>
        <dbReference type="EMBL" id="MFF3570028.1"/>
    </source>
</evidence>